<evidence type="ECO:0000313" key="2">
    <source>
        <dbReference type="EMBL" id="CAE0785811.1"/>
    </source>
</evidence>
<dbReference type="InterPro" id="IPR001611">
    <property type="entry name" value="Leu-rich_rpt"/>
</dbReference>
<dbReference type="SMART" id="SM00368">
    <property type="entry name" value="LRR_RI"/>
    <property type="match status" value="6"/>
</dbReference>
<dbReference type="PANTHER" id="PTHR24114">
    <property type="entry name" value="LEUCINE RICH REPEAT FAMILY PROTEIN"/>
    <property type="match status" value="1"/>
</dbReference>
<feature type="compositionally biased region" description="Polar residues" evidence="1">
    <location>
        <begin position="423"/>
        <end position="432"/>
    </location>
</feature>
<dbReference type="AlphaFoldDB" id="A0A7S4FBT0"/>
<protein>
    <submittedName>
        <fullName evidence="2">Uncharacterized protein</fullName>
    </submittedName>
</protein>
<dbReference type="PANTHER" id="PTHR24114:SF2">
    <property type="entry name" value="F-BOX DOMAIN-CONTAINING PROTEIN-RELATED"/>
    <property type="match status" value="1"/>
</dbReference>
<organism evidence="2">
    <name type="scientific">Chrysotila carterae</name>
    <name type="common">Marine alga</name>
    <name type="synonym">Syracosphaera carterae</name>
    <dbReference type="NCBI Taxonomy" id="13221"/>
    <lineage>
        <taxon>Eukaryota</taxon>
        <taxon>Haptista</taxon>
        <taxon>Haptophyta</taxon>
        <taxon>Prymnesiophyceae</taxon>
        <taxon>Isochrysidales</taxon>
        <taxon>Isochrysidaceae</taxon>
        <taxon>Chrysotila</taxon>
    </lineage>
</organism>
<name>A0A7S4FBT0_CHRCT</name>
<dbReference type="InterPro" id="IPR052394">
    <property type="entry name" value="LRR-containing"/>
</dbReference>
<evidence type="ECO:0000256" key="1">
    <source>
        <dbReference type="SAM" id="MobiDB-lite"/>
    </source>
</evidence>
<dbReference type="SUPFAM" id="SSF52047">
    <property type="entry name" value="RNI-like"/>
    <property type="match status" value="1"/>
</dbReference>
<gene>
    <name evidence="2" type="ORF">PCAR00345_LOCUS38519</name>
</gene>
<reference evidence="2" key="1">
    <citation type="submission" date="2021-01" db="EMBL/GenBank/DDBJ databases">
        <authorList>
            <person name="Corre E."/>
            <person name="Pelletier E."/>
            <person name="Niang G."/>
            <person name="Scheremetjew M."/>
            <person name="Finn R."/>
            <person name="Kale V."/>
            <person name="Holt S."/>
            <person name="Cochrane G."/>
            <person name="Meng A."/>
            <person name="Brown T."/>
            <person name="Cohen L."/>
        </authorList>
    </citation>
    <scope>NUCLEOTIDE SEQUENCE</scope>
    <source>
        <strain evidence="2">CCMP645</strain>
    </source>
</reference>
<accession>A0A7S4FBT0</accession>
<dbReference type="EMBL" id="HBIZ01062215">
    <property type="protein sequence ID" value="CAE0785811.1"/>
    <property type="molecule type" value="Transcribed_RNA"/>
</dbReference>
<sequence length="466" mass="47777">MAPGNGGVAMHQGAGLSNEHARYTDEGKATCTTESLNYAGHEKVVEKVAEAWSESDDDEPDPSAAVYTSSCKESKVIMCRRWLRTCEERLPICELHHYGVGPRGAVPFAASLHANSHVEVLNLSDNGLGPIGVAAMLGALKGGGAPALTELDLSQNQAGQEGAEALAALLLDASGRADITGLATLDFGNNGIGDPGAKAIAAALAQPGGRTDDLKAFSLARNEITAEGANALAASLSSNHSLESLSLQWNSIVEVEALALALREQRTLTTLDLAWNGLGDAGAAALAAVVAALPDGEGVRHLDIAHNRMSSQSTSSLCELVSRLDALAVSGNPLGGDSVGALLIAHRDSGGQCELQAEQVAVRPDTAVANLLALVTAGQDVDIDAHMPPDLVRRAEAARAASHQQLAAREAKAKAAGKPKKANGTSKSKQAQGKTGAPTKAKGATGTLAPAPAPSWNRDVQVEPMS</sequence>
<dbReference type="Pfam" id="PF13516">
    <property type="entry name" value="LRR_6"/>
    <property type="match status" value="5"/>
</dbReference>
<feature type="region of interest" description="Disordered" evidence="1">
    <location>
        <begin position="399"/>
        <end position="466"/>
    </location>
</feature>
<feature type="compositionally biased region" description="Low complexity" evidence="1">
    <location>
        <begin position="433"/>
        <end position="450"/>
    </location>
</feature>
<feature type="compositionally biased region" description="Low complexity" evidence="1">
    <location>
        <begin position="399"/>
        <end position="408"/>
    </location>
</feature>
<proteinExistence type="predicted"/>
<dbReference type="InterPro" id="IPR032675">
    <property type="entry name" value="LRR_dom_sf"/>
</dbReference>
<dbReference type="Gene3D" id="3.80.10.10">
    <property type="entry name" value="Ribonuclease Inhibitor"/>
    <property type="match status" value="2"/>
</dbReference>
<feature type="region of interest" description="Disordered" evidence="1">
    <location>
        <begin position="1"/>
        <end position="21"/>
    </location>
</feature>